<proteinExistence type="predicted"/>
<evidence type="ECO:0000313" key="2">
    <source>
        <dbReference type="EMBL" id="KAE9399234.1"/>
    </source>
</evidence>
<feature type="domain" description="Protein kinase" evidence="1">
    <location>
        <begin position="1"/>
        <end position="76"/>
    </location>
</feature>
<gene>
    <name evidence="2" type="ORF">BT96DRAFT_1019688</name>
</gene>
<dbReference type="InterPro" id="IPR000719">
    <property type="entry name" value="Prot_kinase_dom"/>
</dbReference>
<evidence type="ECO:0000259" key="1">
    <source>
        <dbReference type="PROSITE" id="PS50011"/>
    </source>
</evidence>
<dbReference type="GO" id="GO:0005524">
    <property type="term" value="F:ATP binding"/>
    <property type="evidence" value="ECO:0007669"/>
    <property type="project" value="InterPro"/>
</dbReference>
<keyword evidence="3" id="KW-1185">Reference proteome</keyword>
<dbReference type="GO" id="GO:0004672">
    <property type="term" value="F:protein kinase activity"/>
    <property type="evidence" value="ECO:0007669"/>
    <property type="project" value="InterPro"/>
</dbReference>
<protein>
    <recommendedName>
        <fullName evidence="1">Protein kinase domain-containing protein</fullName>
    </recommendedName>
</protein>
<name>A0A6A4HQD4_9AGAR</name>
<dbReference type="EMBL" id="ML769472">
    <property type="protein sequence ID" value="KAE9399234.1"/>
    <property type="molecule type" value="Genomic_DNA"/>
</dbReference>
<dbReference type="AlphaFoldDB" id="A0A6A4HQD4"/>
<evidence type="ECO:0000313" key="3">
    <source>
        <dbReference type="Proteomes" id="UP000799118"/>
    </source>
</evidence>
<dbReference type="Gene3D" id="1.10.510.10">
    <property type="entry name" value="Transferase(Phosphotransferase) domain 1"/>
    <property type="match status" value="1"/>
</dbReference>
<reference evidence="2" key="1">
    <citation type="journal article" date="2019" name="Environ. Microbiol.">
        <title>Fungal ecological strategies reflected in gene transcription - a case study of two litter decomposers.</title>
        <authorList>
            <person name="Barbi F."/>
            <person name="Kohler A."/>
            <person name="Barry K."/>
            <person name="Baskaran P."/>
            <person name="Daum C."/>
            <person name="Fauchery L."/>
            <person name="Ihrmark K."/>
            <person name="Kuo A."/>
            <person name="LaButti K."/>
            <person name="Lipzen A."/>
            <person name="Morin E."/>
            <person name="Grigoriev I.V."/>
            <person name="Henrissat B."/>
            <person name="Lindahl B."/>
            <person name="Martin F."/>
        </authorList>
    </citation>
    <scope>NUCLEOTIDE SEQUENCE</scope>
    <source>
        <strain evidence="2">JB14</strain>
    </source>
</reference>
<accession>A0A6A4HQD4</accession>
<dbReference type="SUPFAM" id="SSF56112">
    <property type="entry name" value="Protein kinase-like (PK-like)"/>
    <property type="match status" value="1"/>
</dbReference>
<dbReference type="Proteomes" id="UP000799118">
    <property type="component" value="Unassembled WGS sequence"/>
</dbReference>
<dbReference type="InterPro" id="IPR011009">
    <property type="entry name" value="Kinase-like_dom_sf"/>
</dbReference>
<dbReference type="PROSITE" id="PS50011">
    <property type="entry name" value="PROTEIN_KINASE_DOM"/>
    <property type="match status" value="1"/>
</dbReference>
<dbReference type="Pfam" id="PF00069">
    <property type="entry name" value="Pkinase"/>
    <property type="match status" value="1"/>
</dbReference>
<sequence>TTLLSYARELHDLGILHKDIRPDNITVDNGGNVKIIDFEHATEDHQCDDKCWELDKLRRNLRLPEPGPLSSKLRTR</sequence>
<feature type="non-terminal residue" evidence="2">
    <location>
        <position position="1"/>
    </location>
</feature>
<dbReference type="OrthoDB" id="2523927at2759"/>
<organism evidence="2 3">
    <name type="scientific">Gymnopus androsaceus JB14</name>
    <dbReference type="NCBI Taxonomy" id="1447944"/>
    <lineage>
        <taxon>Eukaryota</taxon>
        <taxon>Fungi</taxon>
        <taxon>Dikarya</taxon>
        <taxon>Basidiomycota</taxon>
        <taxon>Agaricomycotina</taxon>
        <taxon>Agaricomycetes</taxon>
        <taxon>Agaricomycetidae</taxon>
        <taxon>Agaricales</taxon>
        <taxon>Marasmiineae</taxon>
        <taxon>Omphalotaceae</taxon>
        <taxon>Gymnopus</taxon>
    </lineage>
</organism>